<name>A0A977KZK6_9CYAN</name>
<dbReference type="EMBL" id="CP073041">
    <property type="protein sequence ID" value="UXE62836.1"/>
    <property type="molecule type" value="Genomic_DNA"/>
</dbReference>
<evidence type="ECO:0000256" key="3">
    <source>
        <dbReference type="ARBA" id="ARBA00022692"/>
    </source>
</evidence>
<evidence type="ECO:0000259" key="9">
    <source>
        <dbReference type="Pfam" id="PF01694"/>
    </source>
</evidence>
<evidence type="ECO:0000256" key="1">
    <source>
        <dbReference type="ARBA" id="ARBA00004141"/>
    </source>
</evidence>
<dbReference type="PANTHER" id="PTHR22936:SF69">
    <property type="entry name" value="RHOMBOID-LIKE PROTEIN"/>
    <property type="match status" value="1"/>
</dbReference>
<feature type="transmembrane region" description="Helical" evidence="8">
    <location>
        <begin position="60"/>
        <end position="80"/>
    </location>
</feature>
<gene>
    <name evidence="10" type="ORF">KA717_09070</name>
</gene>
<keyword evidence="5" id="KW-0720">Serine protease</keyword>
<evidence type="ECO:0000256" key="6">
    <source>
        <dbReference type="ARBA" id="ARBA00022989"/>
    </source>
</evidence>
<evidence type="ECO:0000313" key="10">
    <source>
        <dbReference type="EMBL" id="UXE62836.1"/>
    </source>
</evidence>
<dbReference type="Gene3D" id="1.20.1540.10">
    <property type="entry name" value="Rhomboid-like"/>
    <property type="match status" value="1"/>
</dbReference>
<keyword evidence="7 8" id="KW-0472">Membrane</keyword>
<proteinExistence type="predicted"/>
<dbReference type="GO" id="GO:0004252">
    <property type="term" value="F:serine-type endopeptidase activity"/>
    <property type="evidence" value="ECO:0007669"/>
    <property type="project" value="InterPro"/>
</dbReference>
<evidence type="ECO:0000256" key="5">
    <source>
        <dbReference type="ARBA" id="ARBA00022825"/>
    </source>
</evidence>
<feature type="domain" description="Peptidase S54 rhomboid" evidence="9">
    <location>
        <begin position="49"/>
        <end position="195"/>
    </location>
</feature>
<dbReference type="Pfam" id="PF01694">
    <property type="entry name" value="Rhomboid"/>
    <property type="match status" value="1"/>
</dbReference>
<keyword evidence="6 8" id="KW-1133">Transmembrane helix</keyword>
<dbReference type="InterPro" id="IPR035952">
    <property type="entry name" value="Rhomboid-like_sf"/>
</dbReference>
<feature type="transmembrane region" description="Helical" evidence="8">
    <location>
        <begin position="92"/>
        <end position="112"/>
    </location>
</feature>
<dbReference type="InterPro" id="IPR022764">
    <property type="entry name" value="Peptidase_S54_rhomboid_dom"/>
</dbReference>
<evidence type="ECO:0000256" key="7">
    <source>
        <dbReference type="ARBA" id="ARBA00023136"/>
    </source>
</evidence>
<keyword evidence="4" id="KW-0378">Hydrolase</keyword>
<dbReference type="KEGG" id="wna:KA717_09070"/>
<evidence type="ECO:0000256" key="4">
    <source>
        <dbReference type="ARBA" id="ARBA00022801"/>
    </source>
</evidence>
<dbReference type="InterPro" id="IPR002610">
    <property type="entry name" value="Peptidase_S54_rhomboid-like"/>
</dbReference>
<dbReference type="AlphaFoldDB" id="A0A977KZK6"/>
<feature type="transmembrane region" description="Helical" evidence="8">
    <location>
        <begin position="173"/>
        <end position="194"/>
    </location>
</feature>
<dbReference type="Proteomes" id="UP001065613">
    <property type="component" value="Chromosome"/>
</dbReference>
<feature type="transmembrane region" description="Helical" evidence="8">
    <location>
        <begin position="118"/>
        <end position="138"/>
    </location>
</feature>
<sequence>MFFSKRPYVTYLLIGFNLLMFALEVREGGSQNLDTLSQLGALEPLLVQQGQLWRWVTASFLHYGIGHLSINMLGLFFLGAIAERNFGPIRYLLLYLGSGCGSMALITFWFLSTNQTNQILVGASAAIMGLIGAMASQYWQDWWHFRSRFAARRLLILGMVISLQFYLDFQIPQVSVVSHGLGMILGFLLGLMLLSSECQLNNFD</sequence>
<dbReference type="GO" id="GO:0006508">
    <property type="term" value="P:proteolysis"/>
    <property type="evidence" value="ECO:0007669"/>
    <property type="project" value="UniProtKB-KW"/>
</dbReference>
<reference evidence="10" key="1">
    <citation type="submission" date="2021-04" db="EMBL/GenBank/DDBJ databases">
        <title>Genome sequence of Woronichinia naegeliana from Washington state freshwater lake bloom.</title>
        <authorList>
            <person name="Dreher T.W."/>
        </authorList>
    </citation>
    <scope>NUCLEOTIDE SEQUENCE</scope>
    <source>
        <strain evidence="10">WA131</strain>
    </source>
</reference>
<organism evidence="10">
    <name type="scientific">Woronichinia naegeliana WA131</name>
    <dbReference type="NCBI Taxonomy" id="2824559"/>
    <lineage>
        <taxon>Bacteria</taxon>
        <taxon>Bacillati</taxon>
        <taxon>Cyanobacteriota</taxon>
        <taxon>Cyanophyceae</taxon>
        <taxon>Synechococcales</taxon>
        <taxon>Coelosphaeriaceae</taxon>
        <taxon>Woronichinia</taxon>
    </lineage>
</organism>
<dbReference type="PANTHER" id="PTHR22936">
    <property type="entry name" value="RHOMBOID-RELATED"/>
    <property type="match status" value="1"/>
</dbReference>
<accession>A0A977KZK6</accession>
<evidence type="ECO:0000256" key="2">
    <source>
        <dbReference type="ARBA" id="ARBA00022670"/>
    </source>
</evidence>
<feature type="transmembrane region" description="Helical" evidence="8">
    <location>
        <begin position="150"/>
        <end position="167"/>
    </location>
</feature>
<dbReference type="SUPFAM" id="SSF144091">
    <property type="entry name" value="Rhomboid-like"/>
    <property type="match status" value="1"/>
</dbReference>
<comment type="subcellular location">
    <subcellularLocation>
        <location evidence="1">Membrane</location>
        <topology evidence="1">Multi-pass membrane protein</topology>
    </subcellularLocation>
</comment>
<keyword evidence="2 10" id="KW-0645">Protease</keyword>
<keyword evidence="3 8" id="KW-0812">Transmembrane</keyword>
<protein>
    <submittedName>
        <fullName evidence="10">Rhomboid family intramembrane serine protease</fullName>
    </submittedName>
</protein>
<dbReference type="GO" id="GO:0016020">
    <property type="term" value="C:membrane"/>
    <property type="evidence" value="ECO:0007669"/>
    <property type="project" value="UniProtKB-SubCell"/>
</dbReference>
<evidence type="ECO:0000256" key="8">
    <source>
        <dbReference type="SAM" id="Phobius"/>
    </source>
</evidence>